<sequence>MTMWKTALRGAPLLAVLLWLASPAQAADAGGYLLGDGNGGWTVHRFEDRQGQGEWRSGDGRRYLQRDPQGRQREGWHDRQRGHDRDRTPYRRHEDYRRDRGEWRHHDDRRYRHDERRRRDRAVILRPEVDIRLDGRPDLSPRRRTGGPDACHQARRDTWSTGAVDCPDPRPPEGRPPERRPPERRQHWSSSP</sequence>
<gene>
    <name evidence="3" type="ORF">KGQ91_08860</name>
</gene>
<comment type="caution">
    <text evidence="3">The sequence shown here is derived from an EMBL/GenBank/DDBJ whole genome shotgun (WGS) entry which is preliminary data.</text>
</comment>
<proteinExistence type="predicted"/>
<evidence type="ECO:0000313" key="3">
    <source>
        <dbReference type="EMBL" id="MBZ9567789.1"/>
    </source>
</evidence>
<evidence type="ECO:0000256" key="1">
    <source>
        <dbReference type="SAM" id="MobiDB-lite"/>
    </source>
</evidence>
<feature type="region of interest" description="Disordered" evidence="1">
    <location>
        <begin position="133"/>
        <end position="192"/>
    </location>
</feature>
<protein>
    <submittedName>
        <fullName evidence="3">Uncharacterized protein</fullName>
    </submittedName>
</protein>
<name>A0ABS7X066_9GAMM</name>
<feature type="chain" id="PRO_5047134350" evidence="2">
    <location>
        <begin position="27"/>
        <end position="192"/>
    </location>
</feature>
<reference evidence="3 4" key="1">
    <citation type="submission" date="2021-05" db="EMBL/GenBank/DDBJ databases">
        <title>Petroleum and Energy Research Collection (APPE): ex situ preservation of microbial diversity associated with the oil industry and exploitation of its biotechnological potential.</title>
        <authorList>
            <person name="Paixao C.T.M."/>
            <person name="Gomes M.B."/>
            <person name="Oliveira V.M."/>
        </authorList>
    </citation>
    <scope>NUCLEOTIDE SEQUENCE [LARGE SCALE GENOMIC DNA]</scope>
    <source>
        <strain evidence="3 4">LIT2</strain>
    </source>
</reference>
<feature type="signal peptide" evidence="2">
    <location>
        <begin position="1"/>
        <end position="26"/>
    </location>
</feature>
<dbReference type="Proteomes" id="UP001319883">
    <property type="component" value="Unassembled WGS sequence"/>
</dbReference>
<dbReference type="EMBL" id="JAGXFD010000001">
    <property type="protein sequence ID" value="MBZ9567789.1"/>
    <property type="molecule type" value="Genomic_DNA"/>
</dbReference>
<dbReference type="RefSeq" id="WP_224415420.1">
    <property type="nucleotide sequence ID" value="NZ_JAGXFC010000001.1"/>
</dbReference>
<organism evidence="3 4">
    <name type="scientific">Modicisalibacter tunisiensis</name>
    <dbReference type="NCBI Taxonomy" id="390637"/>
    <lineage>
        <taxon>Bacteria</taxon>
        <taxon>Pseudomonadati</taxon>
        <taxon>Pseudomonadota</taxon>
        <taxon>Gammaproteobacteria</taxon>
        <taxon>Oceanospirillales</taxon>
        <taxon>Halomonadaceae</taxon>
        <taxon>Modicisalibacter</taxon>
    </lineage>
</organism>
<keyword evidence="4" id="KW-1185">Reference proteome</keyword>
<evidence type="ECO:0000313" key="4">
    <source>
        <dbReference type="Proteomes" id="UP001319883"/>
    </source>
</evidence>
<feature type="compositionally biased region" description="Basic and acidic residues" evidence="1">
    <location>
        <begin position="167"/>
        <end position="186"/>
    </location>
</feature>
<feature type="region of interest" description="Disordered" evidence="1">
    <location>
        <begin position="49"/>
        <end position="90"/>
    </location>
</feature>
<evidence type="ECO:0000256" key="2">
    <source>
        <dbReference type="SAM" id="SignalP"/>
    </source>
</evidence>
<accession>A0ABS7X066</accession>
<keyword evidence="2" id="KW-0732">Signal</keyword>